<dbReference type="Gene3D" id="2.102.10.10">
    <property type="entry name" value="Rieske [2Fe-2S] iron-sulphur domain"/>
    <property type="match status" value="1"/>
</dbReference>
<dbReference type="SUPFAM" id="SSF50022">
    <property type="entry name" value="ISP domain"/>
    <property type="match status" value="1"/>
</dbReference>
<dbReference type="AlphaFoldDB" id="A0A061SQP1"/>
<dbReference type="GeneID" id="72440148"/>
<evidence type="ECO:0000256" key="2">
    <source>
        <dbReference type="ARBA" id="ARBA00022723"/>
    </source>
</evidence>
<dbReference type="InterPro" id="IPR017941">
    <property type="entry name" value="Rieske_2Fe-2S"/>
</dbReference>
<dbReference type="GO" id="GO:0046872">
    <property type="term" value="F:metal ion binding"/>
    <property type="evidence" value="ECO:0007669"/>
    <property type="project" value="UniProtKB-KW"/>
</dbReference>
<sequence length="103" mass="11888">MPWIDAIAADDVEEEDVIRWDHDDKTYVIIRSPDDEFFCTAGLCTHEHVHLSDGMVMDHEIECPRHNGIFDYRTGKALRAPACEHLSTYETKKEGDRIFVNVP</sequence>
<evidence type="ECO:0000313" key="6">
    <source>
        <dbReference type="Proteomes" id="UP000027337"/>
    </source>
</evidence>
<dbReference type="Proteomes" id="UP000027337">
    <property type="component" value="Unassembled WGS sequence"/>
</dbReference>
<evidence type="ECO:0000256" key="1">
    <source>
        <dbReference type="ARBA" id="ARBA00022714"/>
    </source>
</evidence>
<dbReference type="PROSITE" id="PS51296">
    <property type="entry name" value="RIESKE"/>
    <property type="match status" value="1"/>
</dbReference>
<dbReference type="NCBIfam" id="TIGR02377">
    <property type="entry name" value="MocE_fam_FeS"/>
    <property type="match status" value="1"/>
</dbReference>
<name>A0A061SQP1_9RHOB</name>
<organism evidence="5 6">
    <name type="scientific">Sulfitobacter mediterraneus</name>
    <dbReference type="NCBI Taxonomy" id="83219"/>
    <lineage>
        <taxon>Bacteria</taxon>
        <taxon>Pseudomonadati</taxon>
        <taxon>Pseudomonadota</taxon>
        <taxon>Alphaproteobacteria</taxon>
        <taxon>Rhodobacterales</taxon>
        <taxon>Roseobacteraceae</taxon>
        <taxon>Sulfitobacter</taxon>
    </lineage>
</organism>
<proteinExistence type="predicted"/>
<accession>A0A061SQP1</accession>
<gene>
    <name evidence="5" type="ORF">PM02_16535</name>
</gene>
<reference evidence="5 6" key="1">
    <citation type="journal article" date="2014" name="Genome Announc.">
        <title>Draft Genome Sequences of Two Isolates of the Roseobacter Group, Sulfitobacter sp. Strains 3SOLIMAR09 and 1FIGIMAR09, from Harbors of Mallorca Island (Mediterranean Sea).</title>
        <authorList>
            <person name="Mas-Llado M."/>
            <person name="Pina-Villalonga J.M."/>
            <person name="Brunet-Galmes I."/>
            <person name="Nogales B."/>
            <person name="Bosch R."/>
        </authorList>
    </citation>
    <scope>NUCLEOTIDE SEQUENCE [LARGE SCALE GENOMIC DNA]</scope>
    <source>
        <strain evidence="5 6">1FIGIMAR09</strain>
    </source>
</reference>
<keyword evidence="4" id="KW-0411">Iron-sulfur</keyword>
<keyword evidence="3" id="KW-0408">Iron</keyword>
<dbReference type="eggNOG" id="COG2146">
    <property type="taxonomic scope" value="Bacteria"/>
</dbReference>
<evidence type="ECO:0000256" key="4">
    <source>
        <dbReference type="ARBA" id="ARBA00023014"/>
    </source>
</evidence>
<protein>
    <submittedName>
        <fullName evidence="5">MocE</fullName>
    </submittedName>
</protein>
<keyword evidence="6" id="KW-1185">Reference proteome</keyword>
<comment type="caution">
    <text evidence="5">The sequence shown here is derived from an EMBL/GenBank/DDBJ whole genome shotgun (WGS) entry which is preliminary data.</text>
</comment>
<keyword evidence="2" id="KW-0479">Metal-binding</keyword>
<dbReference type="STRING" id="83219.PM02_16535"/>
<dbReference type="InterPro" id="IPR012747">
    <property type="entry name" value="MocE_2FeS"/>
</dbReference>
<evidence type="ECO:0000313" key="5">
    <source>
        <dbReference type="EMBL" id="KAJ01983.1"/>
    </source>
</evidence>
<dbReference type="RefSeq" id="WP_037910570.1">
    <property type="nucleotide sequence ID" value="NZ_CANMAK010000011.1"/>
</dbReference>
<dbReference type="Pfam" id="PF00355">
    <property type="entry name" value="Rieske"/>
    <property type="match status" value="1"/>
</dbReference>
<dbReference type="GO" id="GO:0051537">
    <property type="term" value="F:2 iron, 2 sulfur cluster binding"/>
    <property type="evidence" value="ECO:0007669"/>
    <property type="project" value="UniProtKB-KW"/>
</dbReference>
<dbReference type="InterPro" id="IPR036922">
    <property type="entry name" value="Rieske_2Fe-2S_sf"/>
</dbReference>
<keyword evidence="1" id="KW-0001">2Fe-2S</keyword>
<dbReference type="CDD" id="cd03528">
    <property type="entry name" value="Rieske_RO_ferredoxin"/>
    <property type="match status" value="1"/>
</dbReference>
<dbReference type="EMBL" id="JEMU01000016">
    <property type="protein sequence ID" value="KAJ01983.1"/>
    <property type="molecule type" value="Genomic_DNA"/>
</dbReference>
<evidence type="ECO:0000256" key="3">
    <source>
        <dbReference type="ARBA" id="ARBA00023004"/>
    </source>
</evidence>